<dbReference type="AlphaFoldDB" id="A0A0P6WI20"/>
<dbReference type="InterPro" id="IPR033756">
    <property type="entry name" value="YlxH/NBP35"/>
</dbReference>
<proteinExistence type="predicted"/>
<organism evidence="3 4">
    <name type="scientific">Rossellomorea vietnamensis</name>
    <dbReference type="NCBI Taxonomy" id="218284"/>
    <lineage>
        <taxon>Bacteria</taxon>
        <taxon>Bacillati</taxon>
        <taxon>Bacillota</taxon>
        <taxon>Bacilli</taxon>
        <taxon>Bacillales</taxon>
        <taxon>Bacillaceae</taxon>
        <taxon>Rossellomorea</taxon>
    </lineage>
</organism>
<dbReference type="PATRIC" id="fig|218284.4.peg.65"/>
<evidence type="ECO:0000256" key="2">
    <source>
        <dbReference type="ARBA" id="ARBA00022840"/>
    </source>
</evidence>
<keyword evidence="2" id="KW-0067">ATP-binding</keyword>
<dbReference type="Proteomes" id="UP000050398">
    <property type="component" value="Unassembled WGS sequence"/>
</dbReference>
<evidence type="ECO:0000313" key="4">
    <source>
        <dbReference type="Proteomes" id="UP000050398"/>
    </source>
</evidence>
<protein>
    <submittedName>
        <fullName evidence="3">ATPase</fullName>
    </submittedName>
</protein>
<dbReference type="PIRSF" id="PIRSF003092">
    <property type="entry name" value="MinD"/>
    <property type="match status" value="1"/>
</dbReference>
<dbReference type="GO" id="GO:0005524">
    <property type="term" value="F:ATP binding"/>
    <property type="evidence" value="ECO:0007669"/>
    <property type="project" value="UniProtKB-KW"/>
</dbReference>
<evidence type="ECO:0000256" key="1">
    <source>
        <dbReference type="ARBA" id="ARBA00022741"/>
    </source>
</evidence>
<dbReference type="CDD" id="cd02038">
    <property type="entry name" value="FlhG-like"/>
    <property type="match status" value="1"/>
</dbReference>
<accession>A0A0P6WI20</accession>
<dbReference type="SUPFAM" id="SSF52540">
    <property type="entry name" value="P-loop containing nucleoside triphosphate hydrolases"/>
    <property type="match status" value="1"/>
</dbReference>
<name>A0A0P6WI20_9BACI</name>
<dbReference type="InterPro" id="IPR025501">
    <property type="entry name" value="MinD_FleN"/>
</dbReference>
<sequence length="286" mass="32398">MKDQAYNLRRKMLLSDSEPAKTIAIVSGKGGVGKSNISTNLSILLGKENKKVLLFDMDIGMGNIHILLGSHHSYSIMDYIEEKELDIDTIICENIHGISYISGGNGLKDIVEWKDKQMERFFEVMEYAIHKYDYILFDMGAGATKETLEFLLAIDEIIVVTTPEPTSITDAYSMMKYIYLRDGEKPFYLLCNRAEFKNEGLQTITRLQETVRKFLHKEIVSLGVLPEDSAVRKAVIHQTPIVVGYPASAMTLSLHTMVHRLTGTKESRGRKGTGFVRTFRKLFFGR</sequence>
<dbReference type="eggNOG" id="COG0455">
    <property type="taxonomic scope" value="Bacteria"/>
</dbReference>
<comment type="caution">
    <text evidence="3">The sequence shown here is derived from an EMBL/GenBank/DDBJ whole genome shotgun (WGS) entry which is preliminary data.</text>
</comment>
<evidence type="ECO:0000313" key="3">
    <source>
        <dbReference type="EMBL" id="KPL61117.1"/>
    </source>
</evidence>
<dbReference type="EMBL" id="LIXZ01000001">
    <property type="protein sequence ID" value="KPL61117.1"/>
    <property type="molecule type" value="Genomic_DNA"/>
</dbReference>
<dbReference type="PANTHER" id="PTHR43384">
    <property type="entry name" value="SEPTUM SITE-DETERMINING PROTEIN MIND HOMOLOG, CHLOROPLASTIC-RELATED"/>
    <property type="match status" value="1"/>
</dbReference>
<dbReference type="InterPro" id="IPR050625">
    <property type="entry name" value="ParA/MinD_ATPase"/>
</dbReference>
<dbReference type="GO" id="GO:0009898">
    <property type="term" value="C:cytoplasmic side of plasma membrane"/>
    <property type="evidence" value="ECO:0007669"/>
    <property type="project" value="TreeGrafter"/>
</dbReference>
<reference evidence="3 4" key="1">
    <citation type="submission" date="2015-08" db="EMBL/GenBank/DDBJ databases">
        <title>Draft Genome Sequence of Bacillus vietnamensis UCD-SED5.</title>
        <authorList>
            <person name="Lee R.D."/>
            <person name="Jospin G."/>
            <person name="Lang J.M."/>
            <person name="Coil D.A."/>
            <person name="Eisen J.A."/>
        </authorList>
    </citation>
    <scope>NUCLEOTIDE SEQUENCE [LARGE SCALE GENOMIC DNA]</scope>
    <source>
        <strain evidence="3 4">UCD-SED5</strain>
    </source>
</reference>
<keyword evidence="1" id="KW-0547">Nucleotide-binding</keyword>
<dbReference type="Gene3D" id="3.40.50.300">
    <property type="entry name" value="P-loop containing nucleotide triphosphate hydrolases"/>
    <property type="match status" value="1"/>
</dbReference>
<dbReference type="GO" id="GO:0005829">
    <property type="term" value="C:cytosol"/>
    <property type="evidence" value="ECO:0007669"/>
    <property type="project" value="TreeGrafter"/>
</dbReference>
<dbReference type="GO" id="GO:0016887">
    <property type="term" value="F:ATP hydrolysis activity"/>
    <property type="evidence" value="ECO:0007669"/>
    <property type="project" value="TreeGrafter"/>
</dbReference>
<dbReference type="PANTHER" id="PTHR43384:SF4">
    <property type="entry name" value="CELLULOSE BIOSYNTHESIS PROTEIN BCSQ-RELATED"/>
    <property type="match status" value="1"/>
</dbReference>
<gene>
    <name evidence="3" type="ORF">AM506_00315</name>
</gene>
<dbReference type="OrthoDB" id="9816297at2"/>
<dbReference type="InterPro" id="IPR033875">
    <property type="entry name" value="FlhG"/>
</dbReference>
<dbReference type="InterPro" id="IPR027417">
    <property type="entry name" value="P-loop_NTPase"/>
</dbReference>
<dbReference type="RefSeq" id="WP_060669704.1">
    <property type="nucleotide sequence ID" value="NZ_JBCNGU010000027.1"/>
</dbReference>
<dbReference type="Pfam" id="PF10609">
    <property type="entry name" value="ParA"/>
    <property type="match status" value="1"/>
</dbReference>
<dbReference type="GO" id="GO:0051782">
    <property type="term" value="P:negative regulation of cell division"/>
    <property type="evidence" value="ECO:0007669"/>
    <property type="project" value="TreeGrafter"/>
</dbReference>